<sequence>MKYFAILLMMVCSAFAADEIHAPYLTGQTLYFVRYAANGDVFLSDGSASETWGTGGRGADDYDVAMLERKTGSGASGHYVGSFDTIPNIGAGFYHFDIFLQAGGSPADSDVPALFWGEIPWTGTAEDPAATQGDITDAHATTDGKIDTTDALVTSSHSATDGKIDTTDALITSSHSTTDGKIDTTDALITSSHSATDGLITTVDTVVDSILVLVTLMRDMMEGDVWIDTAPTPWQAVTTVKEAGGGVGGADLIRKDLKTISDVNVTSSNQRIDRTVEP</sequence>
<dbReference type="EMBL" id="LAZR01004089">
    <property type="protein sequence ID" value="KKN11902.1"/>
    <property type="molecule type" value="Genomic_DNA"/>
</dbReference>
<evidence type="ECO:0000313" key="1">
    <source>
        <dbReference type="EMBL" id="KKN11902.1"/>
    </source>
</evidence>
<proteinExistence type="predicted"/>
<organism evidence="1">
    <name type="scientific">marine sediment metagenome</name>
    <dbReference type="NCBI Taxonomy" id="412755"/>
    <lineage>
        <taxon>unclassified sequences</taxon>
        <taxon>metagenomes</taxon>
        <taxon>ecological metagenomes</taxon>
    </lineage>
</organism>
<reference evidence="1" key="1">
    <citation type="journal article" date="2015" name="Nature">
        <title>Complex archaea that bridge the gap between prokaryotes and eukaryotes.</title>
        <authorList>
            <person name="Spang A."/>
            <person name="Saw J.H."/>
            <person name="Jorgensen S.L."/>
            <person name="Zaremba-Niedzwiedzka K."/>
            <person name="Martijn J."/>
            <person name="Lind A.E."/>
            <person name="van Eijk R."/>
            <person name="Schleper C."/>
            <person name="Guy L."/>
            <person name="Ettema T.J."/>
        </authorList>
    </citation>
    <scope>NUCLEOTIDE SEQUENCE</scope>
</reference>
<gene>
    <name evidence="1" type="ORF">LCGC14_1021830</name>
</gene>
<protein>
    <submittedName>
        <fullName evidence="1">Uncharacterized protein</fullName>
    </submittedName>
</protein>
<accession>A0A0F9NIS1</accession>
<dbReference type="AlphaFoldDB" id="A0A0F9NIS1"/>
<name>A0A0F9NIS1_9ZZZZ</name>
<comment type="caution">
    <text evidence="1">The sequence shown here is derived from an EMBL/GenBank/DDBJ whole genome shotgun (WGS) entry which is preliminary data.</text>
</comment>